<evidence type="ECO:0000313" key="1">
    <source>
        <dbReference type="EMBL" id="SFT85816.1"/>
    </source>
</evidence>
<organism evidence="1 2">
    <name type="scientific">Kosakonia arachidis</name>
    <dbReference type="NCBI Taxonomy" id="551989"/>
    <lineage>
        <taxon>Bacteria</taxon>
        <taxon>Pseudomonadati</taxon>
        <taxon>Pseudomonadota</taxon>
        <taxon>Gammaproteobacteria</taxon>
        <taxon>Enterobacterales</taxon>
        <taxon>Enterobacteriaceae</taxon>
        <taxon>Kosakonia</taxon>
    </lineage>
</organism>
<keyword evidence="2" id="KW-1185">Reference proteome</keyword>
<reference evidence="2" key="1">
    <citation type="submission" date="2016-10" db="EMBL/GenBank/DDBJ databases">
        <authorList>
            <person name="Varghese N."/>
            <person name="Submissions S."/>
        </authorList>
    </citation>
    <scope>NUCLEOTIDE SEQUENCE [LARGE SCALE GENOMIC DNA]</scope>
    <source>
        <strain evidence="2">Ah-143</strain>
    </source>
</reference>
<dbReference type="AlphaFoldDB" id="A0A1I7BF29"/>
<proteinExistence type="predicted"/>
<evidence type="ECO:0000313" key="2">
    <source>
        <dbReference type="Proteomes" id="UP000199187"/>
    </source>
</evidence>
<gene>
    <name evidence="1" type="ORF">SAMN05192562_102539</name>
</gene>
<sequence length="31" mass="3631">MAFGTFLAEHEDFIFEMSSTYKARLKEFNGI</sequence>
<dbReference type="Proteomes" id="UP000199187">
    <property type="component" value="Unassembled WGS sequence"/>
</dbReference>
<accession>A0A1I7BF29</accession>
<name>A0A1I7BF29_9ENTR</name>
<dbReference type="EMBL" id="FPAU01000002">
    <property type="protein sequence ID" value="SFT85816.1"/>
    <property type="molecule type" value="Genomic_DNA"/>
</dbReference>
<protein>
    <submittedName>
        <fullName evidence="1">Uncharacterized protein</fullName>
    </submittedName>
</protein>